<keyword evidence="1" id="KW-0812">Transmembrane</keyword>
<dbReference type="RefSeq" id="WP_338667187.1">
    <property type="nucleotide sequence ID" value="NZ_CP146609.1"/>
</dbReference>
<organism evidence="2 3">
    <name type="scientific">Pseudodesulfovibrio methanolicus</name>
    <dbReference type="NCBI Taxonomy" id="3126690"/>
    <lineage>
        <taxon>Bacteria</taxon>
        <taxon>Pseudomonadati</taxon>
        <taxon>Thermodesulfobacteriota</taxon>
        <taxon>Desulfovibrionia</taxon>
        <taxon>Desulfovibrionales</taxon>
        <taxon>Desulfovibrionaceae</taxon>
    </lineage>
</organism>
<proteinExistence type="predicted"/>
<keyword evidence="1" id="KW-1133">Transmembrane helix</keyword>
<evidence type="ECO:0008006" key="4">
    <source>
        <dbReference type="Google" id="ProtNLM"/>
    </source>
</evidence>
<accession>A0ABZ2IS46</accession>
<evidence type="ECO:0000313" key="2">
    <source>
        <dbReference type="EMBL" id="WWX21530.1"/>
    </source>
</evidence>
<evidence type="ECO:0000256" key="1">
    <source>
        <dbReference type="SAM" id="Phobius"/>
    </source>
</evidence>
<gene>
    <name evidence="2" type="ORF">V8V93_13895</name>
</gene>
<dbReference type="Proteomes" id="UP001385389">
    <property type="component" value="Chromosome"/>
</dbReference>
<name>A0ABZ2IS46_9BACT</name>
<evidence type="ECO:0000313" key="3">
    <source>
        <dbReference type="Proteomes" id="UP001385389"/>
    </source>
</evidence>
<keyword evidence="3" id="KW-1185">Reference proteome</keyword>
<sequence>MNLQELISSAWAQFDRLTALLFPGVSPEQLRTAGAVLLGLAALVLLLVGLRLLRRRPRQHNSRSTRIGIPRVLQQKGVVVDVLAGPDDESVVVRCVITAAKSNKIQCEIIERLDVIRTRPGNELVCVFAPMKTRNGRVNSFTATLVESDRDGRKTDRLVLAGPNDYALIPRRKHQRKRVADQQFIRVKLWTASPRTSELAFQDAAPQIGVNSFASDGPDQSANAVINISGGGLGLSVLNRLIPESCNVSTPVVINLFMFNFREKTFKPYWYAGEVRTLEEGRPGFTRMGIEFTATASTDRNSGRLHWINL</sequence>
<feature type="transmembrane region" description="Helical" evidence="1">
    <location>
        <begin position="33"/>
        <end position="53"/>
    </location>
</feature>
<dbReference type="EMBL" id="CP146609">
    <property type="protein sequence ID" value="WWX21530.1"/>
    <property type="molecule type" value="Genomic_DNA"/>
</dbReference>
<keyword evidence="1" id="KW-0472">Membrane</keyword>
<protein>
    <recommendedName>
        <fullName evidence="4">PilZ domain-containing protein</fullName>
    </recommendedName>
</protein>
<reference evidence="2 3" key="1">
    <citation type="submission" date="2024-03" db="EMBL/GenBank/DDBJ databases">
        <title>Phenotype and Genome Characterization of a Sulfate-Reducing Bacterium Pseudodesulfovibrio sp. strain 5S69, isolated from Petroleum Reservoir in Tatarstan (Russia).</title>
        <authorList>
            <person name="Bidzhieva S.K."/>
            <person name="Kadnikov V."/>
            <person name="Tourova T.P."/>
            <person name="Samigullina S.R."/>
            <person name="Sokolova D.S."/>
            <person name="Poltaraus A.B."/>
            <person name="Avtukh A.N."/>
            <person name="Tereshina V.M."/>
            <person name="Mardanov A.V."/>
            <person name="Nazina T.N."/>
        </authorList>
    </citation>
    <scope>NUCLEOTIDE SEQUENCE [LARGE SCALE GENOMIC DNA]</scope>
    <source>
        <strain evidence="2 3">5S69</strain>
    </source>
</reference>